<evidence type="ECO:0000259" key="1">
    <source>
        <dbReference type="Pfam" id="PF13556"/>
    </source>
</evidence>
<dbReference type="AlphaFoldDB" id="A0A9D1G8G7"/>
<dbReference type="Pfam" id="PF13556">
    <property type="entry name" value="HTH_30"/>
    <property type="match status" value="1"/>
</dbReference>
<dbReference type="EMBL" id="DVKI01000087">
    <property type="protein sequence ID" value="HIT17287.1"/>
    <property type="molecule type" value="Genomic_DNA"/>
</dbReference>
<reference evidence="2" key="1">
    <citation type="submission" date="2020-10" db="EMBL/GenBank/DDBJ databases">
        <authorList>
            <person name="Gilroy R."/>
        </authorList>
    </citation>
    <scope>NUCLEOTIDE SEQUENCE</scope>
    <source>
        <strain evidence="2">14508</strain>
    </source>
</reference>
<dbReference type="PANTHER" id="PTHR33744:SF15">
    <property type="entry name" value="CARBOHYDRATE DIACID REGULATOR"/>
    <property type="match status" value="1"/>
</dbReference>
<dbReference type="InterPro" id="IPR025736">
    <property type="entry name" value="PucR_C-HTH_dom"/>
</dbReference>
<accession>A0A9D1G8G7</accession>
<dbReference type="PANTHER" id="PTHR33744">
    <property type="entry name" value="CARBOHYDRATE DIACID REGULATOR"/>
    <property type="match status" value="1"/>
</dbReference>
<sequence length="184" mass="21896">MKQSKAYLQISNIQFQNSIGQLLKQHFNQKIDLFWEDSLAMIIVYDCDSFVYRLKQAVQMIINDYAMVVSCFIVPKFDTLFLKYLSFIHNQVFTAFEFLLRNLSNEHILKDMQQLLHSIKKEYLDTANVFINCNLNATEAAKELYLHRNSFQYRLNQFYYTSGMDIKDFDTAIFLKLLFSSYHL</sequence>
<evidence type="ECO:0000313" key="3">
    <source>
        <dbReference type="Proteomes" id="UP000886893"/>
    </source>
</evidence>
<organism evidence="2 3">
    <name type="scientific">Candidatus Caccosoma faecigallinarum</name>
    <dbReference type="NCBI Taxonomy" id="2840720"/>
    <lineage>
        <taxon>Bacteria</taxon>
        <taxon>Bacillati</taxon>
        <taxon>Bacillota</taxon>
        <taxon>Bacillota incertae sedis</taxon>
        <taxon>Candidatus Caccosoma</taxon>
    </lineage>
</organism>
<dbReference type="InterPro" id="IPR051448">
    <property type="entry name" value="CdaR-like_regulators"/>
</dbReference>
<name>A0A9D1G8G7_9FIRM</name>
<protein>
    <submittedName>
        <fullName evidence="2">Helix-turn-helix domain-containing protein</fullName>
    </submittedName>
</protein>
<evidence type="ECO:0000313" key="2">
    <source>
        <dbReference type="EMBL" id="HIT17287.1"/>
    </source>
</evidence>
<dbReference type="Proteomes" id="UP000886893">
    <property type="component" value="Unassembled WGS sequence"/>
</dbReference>
<proteinExistence type="predicted"/>
<feature type="domain" description="PucR C-terminal helix-turn-helix" evidence="1">
    <location>
        <begin position="123"/>
        <end position="176"/>
    </location>
</feature>
<reference evidence="2" key="2">
    <citation type="journal article" date="2021" name="PeerJ">
        <title>Extensive microbial diversity within the chicken gut microbiome revealed by metagenomics and culture.</title>
        <authorList>
            <person name="Gilroy R."/>
            <person name="Ravi A."/>
            <person name="Getino M."/>
            <person name="Pursley I."/>
            <person name="Horton D.L."/>
            <person name="Alikhan N.F."/>
            <person name="Baker D."/>
            <person name="Gharbi K."/>
            <person name="Hall N."/>
            <person name="Watson M."/>
            <person name="Adriaenssens E.M."/>
            <person name="Foster-Nyarko E."/>
            <person name="Jarju S."/>
            <person name="Secka A."/>
            <person name="Antonio M."/>
            <person name="Oren A."/>
            <person name="Chaudhuri R.R."/>
            <person name="La Ragione R."/>
            <person name="Hildebrand F."/>
            <person name="Pallen M.J."/>
        </authorList>
    </citation>
    <scope>NUCLEOTIDE SEQUENCE</scope>
    <source>
        <strain evidence="2">14508</strain>
    </source>
</reference>
<gene>
    <name evidence="2" type="ORF">IAD04_02760</name>
</gene>
<dbReference type="Gene3D" id="1.10.10.2840">
    <property type="entry name" value="PucR C-terminal helix-turn-helix domain"/>
    <property type="match status" value="1"/>
</dbReference>
<comment type="caution">
    <text evidence="2">The sequence shown here is derived from an EMBL/GenBank/DDBJ whole genome shotgun (WGS) entry which is preliminary data.</text>
</comment>
<dbReference type="InterPro" id="IPR042070">
    <property type="entry name" value="PucR_C-HTH_sf"/>
</dbReference>